<evidence type="ECO:0000313" key="3">
    <source>
        <dbReference type="Proteomes" id="UP000545386"/>
    </source>
</evidence>
<feature type="transmembrane region" description="Helical" evidence="1">
    <location>
        <begin position="63"/>
        <end position="82"/>
    </location>
</feature>
<proteinExistence type="predicted"/>
<comment type="caution">
    <text evidence="2">The sequence shown here is derived from an EMBL/GenBank/DDBJ whole genome shotgun (WGS) entry which is preliminary data.</text>
</comment>
<dbReference type="InterPro" id="IPR018643">
    <property type="entry name" value="DUF2069_membrane"/>
</dbReference>
<keyword evidence="3" id="KW-1185">Reference proteome</keyword>
<feature type="transmembrane region" description="Helical" evidence="1">
    <location>
        <begin position="88"/>
        <end position="112"/>
    </location>
</feature>
<keyword evidence="1" id="KW-0812">Transmembrane</keyword>
<organism evidence="2 3">
    <name type="scientific">Pusillimonas minor</name>
    <dbReference type="NCBI Taxonomy" id="2697024"/>
    <lineage>
        <taxon>Bacteria</taxon>
        <taxon>Pseudomonadati</taxon>
        <taxon>Pseudomonadota</taxon>
        <taxon>Betaproteobacteria</taxon>
        <taxon>Burkholderiales</taxon>
        <taxon>Alcaligenaceae</taxon>
        <taxon>Pusillimonas</taxon>
    </lineage>
</organism>
<dbReference type="Proteomes" id="UP000545386">
    <property type="component" value="Unassembled WGS sequence"/>
</dbReference>
<protein>
    <submittedName>
        <fullName evidence="2">DUF2069 domain-containing protein</fullName>
    </submittedName>
</protein>
<name>A0A842HPN6_9BURK</name>
<feature type="transmembrane region" description="Helical" evidence="1">
    <location>
        <begin position="38"/>
        <end position="56"/>
    </location>
</feature>
<keyword evidence="1" id="KW-1133">Transmembrane helix</keyword>
<evidence type="ECO:0000256" key="1">
    <source>
        <dbReference type="SAM" id="Phobius"/>
    </source>
</evidence>
<evidence type="ECO:0000313" key="2">
    <source>
        <dbReference type="EMBL" id="MBC2769578.1"/>
    </source>
</evidence>
<sequence>MKPQLNPVYRYGAIASLVGLIVLCLVWELGLAPLRPGGSLLVLKVLPLLLPLRGVLKGSVYTLQWASMLILLYFMEGVVRAYSDPSPLSAMLGGVEIVLSLVFYLCAILYVMPAKKAVKAAKKAQASAGQGGADNAGNSASGVK</sequence>
<feature type="transmembrane region" description="Helical" evidence="1">
    <location>
        <begin position="12"/>
        <end position="32"/>
    </location>
</feature>
<reference evidence="2 3" key="1">
    <citation type="submission" date="2020-08" db="EMBL/GenBank/DDBJ databases">
        <title>Paraeoetvoesia sp. YC-7-48 draft genome sequence.</title>
        <authorList>
            <person name="Yao L."/>
        </authorList>
    </citation>
    <scope>NUCLEOTIDE SEQUENCE [LARGE SCALE GENOMIC DNA]</scope>
    <source>
        <strain evidence="3">YC-7-48</strain>
    </source>
</reference>
<accession>A0A842HPN6</accession>
<dbReference type="RefSeq" id="WP_185779289.1">
    <property type="nucleotide sequence ID" value="NZ_JACJUU010000003.1"/>
</dbReference>
<dbReference type="Pfam" id="PF09842">
    <property type="entry name" value="DUF2069"/>
    <property type="match status" value="1"/>
</dbReference>
<gene>
    <name evidence="2" type="ORF">GTU67_06580</name>
</gene>
<keyword evidence="1" id="KW-0472">Membrane</keyword>
<dbReference type="EMBL" id="JACJUU010000003">
    <property type="protein sequence ID" value="MBC2769578.1"/>
    <property type="molecule type" value="Genomic_DNA"/>
</dbReference>
<dbReference type="AlphaFoldDB" id="A0A842HPN6"/>